<proteinExistence type="predicted"/>
<feature type="compositionally biased region" description="Basic and acidic residues" evidence="1">
    <location>
        <begin position="166"/>
        <end position="179"/>
    </location>
</feature>
<reference evidence="2 3" key="1">
    <citation type="journal article" date="2024" name="J Genomics">
        <title>Draft genome sequencing and assembly of Favolaschia claudopus CIRM-BRFM 2984 isolated from oak limbs.</title>
        <authorList>
            <person name="Navarro D."/>
            <person name="Drula E."/>
            <person name="Chaduli D."/>
            <person name="Cazenave R."/>
            <person name="Ahrendt S."/>
            <person name="Wang J."/>
            <person name="Lipzen A."/>
            <person name="Daum C."/>
            <person name="Barry K."/>
            <person name="Grigoriev I.V."/>
            <person name="Favel A."/>
            <person name="Rosso M.N."/>
            <person name="Martin F."/>
        </authorList>
    </citation>
    <scope>NUCLEOTIDE SEQUENCE [LARGE SCALE GENOMIC DNA]</scope>
    <source>
        <strain evidence="2 3">CIRM-BRFM 2984</strain>
    </source>
</reference>
<feature type="compositionally biased region" description="Polar residues" evidence="1">
    <location>
        <begin position="272"/>
        <end position="282"/>
    </location>
</feature>
<feature type="compositionally biased region" description="Polar residues" evidence="1">
    <location>
        <begin position="14"/>
        <end position="31"/>
    </location>
</feature>
<evidence type="ECO:0000256" key="1">
    <source>
        <dbReference type="SAM" id="MobiDB-lite"/>
    </source>
</evidence>
<protein>
    <submittedName>
        <fullName evidence="2">Uncharacterized protein</fullName>
    </submittedName>
</protein>
<evidence type="ECO:0000313" key="3">
    <source>
        <dbReference type="Proteomes" id="UP001362999"/>
    </source>
</evidence>
<dbReference type="EMBL" id="JAWWNJ010000007">
    <property type="protein sequence ID" value="KAK7052412.1"/>
    <property type="molecule type" value="Genomic_DNA"/>
</dbReference>
<keyword evidence="3" id="KW-1185">Reference proteome</keyword>
<feature type="compositionally biased region" description="Basic and acidic residues" evidence="1">
    <location>
        <begin position="239"/>
        <end position="263"/>
    </location>
</feature>
<gene>
    <name evidence="2" type="ORF">R3P38DRAFT_2860179</name>
</gene>
<sequence length="467" mass="48956">MSASRSEWSWGVAGTSSPKKPATATASTSRVKSAPTLFFNEQAHIPPASTSTTSSFTSTSTLKAALPPSSRRRGRASAGHGYSTSVSATTSVLTPGTPDPAQFLKLVKGVSKQADENAGMRAREASVVERGRQGVKQRTMNVTVHRSGSAMAPGVNPKLGSASALKGKERPRERDRERPSMVSRTSSLSSTPSSAASPAGSNYSFASGVSEDTVMTSPEPETNLKEEGMMPPPPVPHKPKQERLPALDVCKARERKVPPEARTDFPPLGHTDPQQSDISRGSSGLRMHPLLQQKAAVAVPPPPRNPTANVSTAVVPPPTQTSSYVQSQSQPQQRRGPPVLGMRRANTNPLPAGAGLPSSQSGPKKFKPPLLNPAGAGAQVKVEPRTESTNAPRVKAEPVIAPPVVRTAPVAAPALPVQVPGPVPVTPTSRSTQRHPGSSPWSDNSFSFEGNSMDWAAADEVARKSGV</sequence>
<feature type="compositionally biased region" description="Low complexity" evidence="1">
    <location>
        <begin position="180"/>
        <end position="204"/>
    </location>
</feature>
<accession>A0AAW0DMC1</accession>
<comment type="caution">
    <text evidence="2">The sequence shown here is derived from an EMBL/GenBank/DDBJ whole genome shotgun (WGS) entry which is preliminary data.</text>
</comment>
<organism evidence="2 3">
    <name type="scientific">Favolaschia claudopus</name>
    <dbReference type="NCBI Taxonomy" id="2862362"/>
    <lineage>
        <taxon>Eukaryota</taxon>
        <taxon>Fungi</taxon>
        <taxon>Dikarya</taxon>
        <taxon>Basidiomycota</taxon>
        <taxon>Agaricomycotina</taxon>
        <taxon>Agaricomycetes</taxon>
        <taxon>Agaricomycetidae</taxon>
        <taxon>Agaricales</taxon>
        <taxon>Marasmiineae</taxon>
        <taxon>Mycenaceae</taxon>
        <taxon>Favolaschia</taxon>
    </lineage>
</organism>
<feature type="region of interest" description="Disordered" evidence="1">
    <location>
        <begin position="112"/>
        <end position="395"/>
    </location>
</feature>
<feature type="compositionally biased region" description="Basic and acidic residues" evidence="1">
    <location>
        <begin position="121"/>
        <end position="132"/>
    </location>
</feature>
<feature type="compositionally biased region" description="Polar residues" evidence="1">
    <location>
        <begin position="429"/>
        <end position="450"/>
    </location>
</feature>
<feature type="region of interest" description="Disordered" evidence="1">
    <location>
        <begin position="1"/>
        <end position="98"/>
    </location>
</feature>
<dbReference type="AlphaFoldDB" id="A0AAW0DMC1"/>
<feature type="compositionally biased region" description="Low complexity" evidence="1">
    <location>
        <begin position="76"/>
        <end position="94"/>
    </location>
</feature>
<evidence type="ECO:0000313" key="2">
    <source>
        <dbReference type="EMBL" id="KAK7052412.1"/>
    </source>
</evidence>
<name>A0AAW0DMC1_9AGAR</name>
<feature type="compositionally biased region" description="Polar residues" evidence="1">
    <location>
        <begin position="136"/>
        <end position="146"/>
    </location>
</feature>
<feature type="compositionally biased region" description="Low complexity" evidence="1">
    <location>
        <begin position="49"/>
        <end position="69"/>
    </location>
</feature>
<dbReference type="Proteomes" id="UP001362999">
    <property type="component" value="Unassembled WGS sequence"/>
</dbReference>
<feature type="region of interest" description="Disordered" evidence="1">
    <location>
        <begin position="415"/>
        <end position="450"/>
    </location>
</feature>
<feature type="compositionally biased region" description="Low complexity" evidence="1">
    <location>
        <begin position="320"/>
        <end position="339"/>
    </location>
</feature>